<dbReference type="GO" id="GO:0006891">
    <property type="term" value="P:intra-Golgi vesicle-mediated transport"/>
    <property type="evidence" value="ECO:0007669"/>
    <property type="project" value="TreeGrafter"/>
</dbReference>
<feature type="region of interest" description="Disordered" evidence="9">
    <location>
        <begin position="1"/>
        <end position="36"/>
    </location>
</feature>
<keyword evidence="7" id="KW-0472">Membrane</keyword>
<feature type="compositionally biased region" description="Acidic residues" evidence="9">
    <location>
        <begin position="171"/>
        <end position="184"/>
    </location>
</feature>
<organism evidence="11 12">
    <name type="scientific">Trichodelitschia bisporula</name>
    <dbReference type="NCBI Taxonomy" id="703511"/>
    <lineage>
        <taxon>Eukaryota</taxon>
        <taxon>Fungi</taxon>
        <taxon>Dikarya</taxon>
        <taxon>Ascomycota</taxon>
        <taxon>Pezizomycotina</taxon>
        <taxon>Dothideomycetes</taxon>
        <taxon>Dothideomycetes incertae sedis</taxon>
        <taxon>Phaeotrichales</taxon>
        <taxon>Phaeotrichaceae</taxon>
        <taxon>Trichodelitschia</taxon>
    </lineage>
</organism>
<evidence type="ECO:0000256" key="1">
    <source>
        <dbReference type="ARBA" id="ARBA00004395"/>
    </source>
</evidence>
<dbReference type="GO" id="GO:0000139">
    <property type="term" value="C:Golgi membrane"/>
    <property type="evidence" value="ECO:0007669"/>
    <property type="project" value="UniProtKB-SubCell"/>
</dbReference>
<dbReference type="AlphaFoldDB" id="A0A6G1I526"/>
<dbReference type="GO" id="GO:0017119">
    <property type="term" value="C:Golgi transport complex"/>
    <property type="evidence" value="ECO:0007669"/>
    <property type="project" value="TreeGrafter"/>
</dbReference>
<protein>
    <recommendedName>
        <fullName evidence="3">Conserved oligomeric Golgi complex subunit 2</fullName>
    </recommendedName>
    <alternativeName>
        <fullName evidence="8">Component of oligomeric Golgi complex 2</fullName>
    </alternativeName>
</protein>
<dbReference type="Proteomes" id="UP000799640">
    <property type="component" value="Unassembled WGS sequence"/>
</dbReference>
<name>A0A6G1I526_9PEZI</name>
<dbReference type="PANTHER" id="PTHR12961">
    <property type="entry name" value="CONSERVED OLIGOMERIC GOLGI COMPLEX COMPONENT 2"/>
    <property type="match status" value="1"/>
</dbReference>
<dbReference type="GO" id="GO:0007030">
    <property type="term" value="P:Golgi organization"/>
    <property type="evidence" value="ECO:0007669"/>
    <property type="project" value="InterPro"/>
</dbReference>
<dbReference type="EMBL" id="ML996690">
    <property type="protein sequence ID" value="KAF2403085.1"/>
    <property type="molecule type" value="Genomic_DNA"/>
</dbReference>
<keyword evidence="12" id="KW-1185">Reference proteome</keyword>
<evidence type="ECO:0000256" key="6">
    <source>
        <dbReference type="ARBA" id="ARBA00023034"/>
    </source>
</evidence>
<reference evidence="11" key="1">
    <citation type="journal article" date="2020" name="Stud. Mycol.">
        <title>101 Dothideomycetes genomes: a test case for predicting lifestyles and emergence of pathogens.</title>
        <authorList>
            <person name="Haridas S."/>
            <person name="Albert R."/>
            <person name="Binder M."/>
            <person name="Bloem J."/>
            <person name="Labutti K."/>
            <person name="Salamov A."/>
            <person name="Andreopoulos B."/>
            <person name="Baker S."/>
            <person name="Barry K."/>
            <person name="Bills G."/>
            <person name="Bluhm B."/>
            <person name="Cannon C."/>
            <person name="Castanera R."/>
            <person name="Culley D."/>
            <person name="Daum C."/>
            <person name="Ezra D."/>
            <person name="Gonzalez J."/>
            <person name="Henrissat B."/>
            <person name="Kuo A."/>
            <person name="Liang C."/>
            <person name="Lipzen A."/>
            <person name="Lutzoni F."/>
            <person name="Magnuson J."/>
            <person name="Mondo S."/>
            <person name="Nolan M."/>
            <person name="Ohm R."/>
            <person name="Pangilinan J."/>
            <person name="Park H.-J."/>
            <person name="Ramirez L."/>
            <person name="Alfaro M."/>
            <person name="Sun H."/>
            <person name="Tritt A."/>
            <person name="Yoshinaga Y."/>
            <person name="Zwiers L.-H."/>
            <person name="Turgeon B."/>
            <person name="Goodwin S."/>
            <person name="Spatafora J."/>
            <person name="Crous P."/>
            <person name="Grigoriev I."/>
        </authorList>
    </citation>
    <scope>NUCLEOTIDE SEQUENCE</scope>
    <source>
        <strain evidence="11">CBS 262.69</strain>
    </source>
</reference>
<dbReference type="Pfam" id="PF06148">
    <property type="entry name" value="COG2_N"/>
    <property type="match status" value="1"/>
</dbReference>
<evidence type="ECO:0000313" key="12">
    <source>
        <dbReference type="Proteomes" id="UP000799640"/>
    </source>
</evidence>
<evidence type="ECO:0000256" key="5">
    <source>
        <dbReference type="ARBA" id="ARBA00022927"/>
    </source>
</evidence>
<dbReference type="InterPro" id="IPR024602">
    <property type="entry name" value="COG_su2_N"/>
</dbReference>
<evidence type="ECO:0000256" key="9">
    <source>
        <dbReference type="SAM" id="MobiDB-lite"/>
    </source>
</evidence>
<keyword evidence="6" id="KW-0333">Golgi apparatus</keyword>
<dbReference type="OrthoDB" id="332281at2759"/>
<comment type="similarity">
    <text evidence="2">Belongs to the COG2 family.</text>
</comment>
<evidence type="ECO:0000256" key="4">
    <source>
        <dbReference type="ARBA" id="ARBA00022448"/>
    </source>
</evidence>
<gene>
    <name evidence="11" type="ORF">EJ06DRAFT_506281</name>
</gene>
<comment type="subcellular location">
    <subcellularLocation>
        <location evidence="1">Golgi apparatus membrane</location>
        <topology evidence="1">Peripheral membrane protein</topology>
    </subcellularLocation>
</comment>
<feature type="domain" description="Conserved oligomeric Golgi complex subunit 2 N-terminal" evidence="10">
    <location>
        <begin position="35"/>
        <end position="106"/>
    </location>
</feature>
<feature type="region of interest" description="Disordered" evidence="9">
    <location>
        <begin position="162"/>
        <end position="184"/>
    </location>
</feature>
<proteinExistence type="inferred from homology"/>
<evidence type="ECO:0000259" key="10">
    <source>
        <dbReference type="Pfam" id="PF06148"/>
    </source>
</evidence>
<sequence length="278" mass="30593">MSAFYLNTPSNHSSSTTSDSDSDTDNLPYPQPLPRSAFLAPHFSPSGYLSTLHNRHQTLADLRSELRTRSQTLAKELLDLVNDEYQAFLTLGADLRGGEERVEEVRVGLLGFVKGVGAVRESVGRRTGVADGLVRERERVRRDKELARGLVEVHSRIGELEEGLAVGERSETDDSETDEDEDDEGLTSLARLQRLTQAYVSATQLVASLGEHPFLHSQAERLKTVRGTLLLDLGTALREALRGEGRGRVVRVMGLYATMEEGVEAVRVIGEVRAGRGR</sequence>
<keyword evidence="4" id="KW-0813">Transport</keyword>
<evidence type="ECO:0000256" key="3">
    <source>
        <dbReference type="ARBA" id="ARBA00020977"/>
    </source>
</evidence>
<feature type="compositionally biased region" description="Polar residues" evidence="9">
    <location>
        <begin position="1"/>
        <end position="12"/>
    </location>
</feature>
<evidence type="ECO:0000256" key="8">
    <source>
        <dbReference type="ARBA" id="ARBA00031344"/>
    </source>
</evidence>
<dbReference type="PANTHER" id="PTHR12961:SF0">
    <property type="entry name" value="CONSERVED OLIGOMERIC GOLGI COMPLEX SUBUNIT 2"/>
    <property type="match status" value="1"/>
</dbReference>
<accession>A0A6G1I526</accession>
<keyword evidence="5" id="KW-0653">Protein transport</keyword>
<evidence type="ECO:0000256" key="2">
    <source>
        <dbReference type="ARBA" id="ARBA00007603"/>
    </source>
</evidence>
<dbReference type="GO" id="GO:0015031">
    <property type="term" value="P:protein transport"/>
    <property type="evidence" value="ECO:0007669"/>
    <property type="project" value="UniProtKB-KW"/>
</dbReference>
<dbReference type="InterPro" id="IPR009316">
    <property type="entry name" value="COG2"/>
</dbReference>
<evidence type="ECO:0000313" key="11">
    <source>
        <dbReference type="EMBL" id="KAF2403085.1"/>
    </source>
</evidence>
<evidence type="ECO:0000256" key="7">
    <source>
        <dbReference type="ARBA" id="ARBA00023136"/>
    </source>
</evidence>